<accession>A0A5B7FQM1</accession>
<protein>
    <submittedName>
        <fullName evidence="2">Uncharacterized protein</fullName>
    </submittedName>
</protein>
<name>A0A5B7FQM1_PORTR</name>
<comment type="caution">
    <text evidence="2">The sequence shown here is derived from an EMBL/GenBank/DDBJ whole genome shotgun (WGS) entry which is preliminary data.</text>
</comment>
<evidence type="ECO:0000313" key="3">
    <source>
        <dbReference type="Proteomes" id="UP000324222"/>
    </source>
</evidence>
<proteinExistence type="predicted"/>
<keyword evidence="3" id="KW-1185">Reference proteome</keyword>
<organism evidence="2 3">
    <name type="scientific">Portunus trituberculatus</name>
    <name type="common">Swimming crab</name>
    <name type="synonym">Neptunus trituberculatus</name>
    <dbReference type="NCBI Taxonomy" id="210409"/>
    <lineage>
        <taxon>Eukaryota</taxon>
        <taxon>Metazoa</taxon>
        <taxon>Ecdysozoa</taxon>
        <taxon>Arthropoda</taxon>
        <taxon>Crustacea</taxon>
        <taxon>Multicrustacea</taxon>
        <taxon>Malacostraca</taxon>
        <taxon>Eumalacostraca</taxon>
        <taxon>Eucarida</taxon>
        <taxon>Decapoda</taxon>
        <taxon>Pleocyemata</taxon>
        <taxon>Brachyura</taxon>
        <taxon>Eubrachyura</taxon>
        <taxon>Portunoidea</taxon>
        <taxon>Portunidae</taxon>
        <taxon>Portuninae</taxon>
        <taxon>Portunus</taxon>
    </lineage>
</organism>
<feature type="region of interest" description="Disordered" evidence="1">
    <location>
        <begin position="1"/>
        <end position="21"/>
    </location>
</feature>
<gene>
    <name evidence="2" type="ORF">E2C01_041388</name>
</gene>
<evidence type="ECO:0000256" key="1">
    <source>
        <dbReference type="SAM" id="MobiDB-lite"/>
    </source>
</evidence>
<evidence type="ECO:0000313" key="2">
    <source>
        <dbReference type="EMBL" id="MPC47637.1"/>
    </source>
</evidence>
<dbReference type="AlphaFoldDB" id="A0A5B7FQM1"/>
<reference evidence="2 3" key="1">
    <citation type="submission" date="2019-05" db="EMBL/GenBank/DDBJ databases">
        <title>Another draft genome of Portunus trituberculatus and its Hox gene families provides insights of decapod evolution.</title>
        <authorList>
            <person name="Jeong J.-H."/>
            <person name="Song I."/>
            <person name="Kim S."/>
            <person name="Choi T."/>
            <person name="Kim D."/>
            <person name="Ryu S."/>
            <person name="Kim W."/>
        </authorList>
    </citation>
    <scope>NUCLEOTIDE SEQUENCE [LARGE SCALE GENOMIC DNA]</scope>
    <source>
        <tissue evidence="2">Muscle</tissue>
    </source>
</reference>
<dbReference type="Proteomes" id="UP000324222">
    <property type="component" value="Unassembled WGS sequence"/>
</dbReference>
<dbReference type="EMBL" id="VSRR010007842">
    <property type="protein sequence ID" value="MPC47637.1"/>
    <property type="molecule type" value="Genomic_DNA"/>
</dbReference>
<sequence>MSRQSDCMHMKSGKHVKNEHKMVPWKQHGCIEEHSHRARINVERIFYSLTHKHSQNTSLTLITLFSKHERLKNKTKQKSKQERK</sequence>